<dbReference type="Proteomes" id="UP000607397">
    <property type="component" value="Unassembled WGS sequence"/>
</dbReference>
<reference evidence="1" key="1">
    <citation type="submission" date="2019-12" db="EMBL/GenBank/DDBJ databases">
        <title>High-Quality draft genome sequences of three cyanobacteria isolated from the limestone walls of the Old Cathedral of Coimbra.</title>
        <authorList>
            <person name="Tiago I."/>
            <person name="Soares F."/>
            <person name="Portugal A."/>
        </authorList>
    </citation>
    <scope>NUCLEOTIDE SEQUENCE [LARGE SCALE GENOMIC DNA]</scope>
    <source>
        <strain evidence="1">C</strain>
    </source>
</reference>
<dbReference type="RefSeq" id="WP_161826704.1">
    <property type="nucleotide sequence ID" value="NZ_WVIC01000044.1"/>
</dbReference>
<comment type="caution">
    <text evidence="1">The sequence shown here is derived from an EMBL/GenBank/DDBJ whole genome shotgun (WGS) entry which is preliminary data.</text>
</comment>
<accession>A0A8K2A9I3</accession>
<organism evidence="1 2">
    <name type="scientific">Petrachloros mirabilis ULC683</name>
    <dbReference type="NCBI Taxonomy" id="2781853"/>
    <lineage>
        <taxon>Bacteria</taxon>
        <taxon>Bacillati</taxon>
        <taxon>Cyanobacteriota</taxon>
        <taxon>Cyanophyceae</taxon>
        <taxon>Synechococcales</taxon>
        <taxon>Petrachlorosaceae</taxon>
        <taxon>Petrachloros</taxon>
        <taxon>Petrachloros mirabilis</taxon>
    </lineage>
</organism>
<sequence length="685" mass="77516">MARPKYTRSKGQVLHRFEPGAVATAPAGTAEIFKHFARKQDNLRADLRDAVEQELRRWRHFDSQMQAFLNHTADLVPVDIASVQGQRLQIRECAKCGAIRNTGDPQWRKQPDAVCHQCEHPTLNEIPFVFAHADGTMLQLTPEPCPEHGYRFLILERTASKRWRCRVSGCSHTKQINRALSTRSLMRQPQIANRVQEATGRLPNPMMSLSPVSDKKLQVVHSISRIDPTPNFIKFKNLPEALYTLLCIHLEYLDWTGKPLLELHEVLSVVGSGSQEDQTKEEQLIQTMRESGLDEAIIQTILSKNKAKQENNVGGPVVSQVRQALDKLPTQAIDLLGDSQAEAETHDRGEALTLKQDNARTLREQLINRGVLLDLKRESIDATIQRLSGSPFSFCLETARDDMRTKLGITQVEVIQDLPIMHLAYGYTRLSHQPEAAVLWAFDRTKFDLAGDEPTGNWIPAPVYKLETEALSFQFDSRRILRWLHANNLAPDSQTISEPTLWLLQRHSRIHCRSGPAFSDALDPDFLIPWLVGSAIHSATHLMIRAIADQSSFGETALSEHLLLSLNQTIIFVNRLQEFSLGGLKTFFEQRLDQAFKNLLEERSDCMFDPYCEETLGGACAGCLHLPEVVCRLFNNALSRILLYGGDLRTDIEGDGSERTLWKNPNLEDLTGQSEFIGFWDRRID</sequence>
<gene>
    <name evidence="1" type="ORF">GS597_17295</name>
</gene>
<evidence type="ECO:0000313" key="1">
    <source>
        <dbReference type="EMBL" id="NCJ08230.1"/>
    </source>
</evidence>
<protein>
    <submittedName>
        <fullName evidence="1">Uncharacterized protein</fullName>
    </submittedName>
</protein>
<name>A0A8K2A9I3_9CYAN</name>
<keyword evidence="2" id="KW-1185">Reference proteome</keyword>
<proteinExistence type="predicted"/>
<dbReference type="AlphaFoldDB" id="A0A8K2A9I3"/>
<evidence type="ECO:0000313" key="2">
    <source>
        <dbReference type="Proteomes" id="UP000607397"/>
    </source>
</evidence>
<dbReference type="EMBL" id="WVIC01000044">
    <property type="protein sequence ID" value="NCJ08230.1"/>
    <property type="molecule type" value="Genomic_DNA"/>
</dbReference>